<dbReference type="InterPro" id="IPR013424">
    <property type="entry name" value="Ice-binding_C"/>
</dbReference>
<sequence length="230" mass="24036">MQRIALAAALLAPVFSHADLLNITLPGTTAQGTWVFNDTYYTGYAYGAAWPSAMAPITSAPYSSDINASLNRLSGDGYITAGTDGMLYTAGFYPGAPGTVLEISATPSLDLNNLIFEMDFSETSPVTVSLTYNGGTILAPTYTYSGPGSSSSEMGGDSDMLALQWDLTGITVTDYTITIDAPIHTGIYAISVVEGDTFDGKAIPEPSTYAALAGLGVLGLALLRRKLSQK</sequence>
<evidence type="ECO:0000259" key="2">
    <source>
        <dbReference type="Pfam" id="PF07589"/>
    </source>
</evidence>
<evidence type="ECO:0000256" key="1">
    <source>
        <dbReference type="SAM" id="SignalP"/>
    </source>
</evidence>
<organism evidence="3 4">
    <name type="scientific">Ruficoccus amylovorans</name>
    <dbReference type="NCBI Taxonomy" id="1804625"/>
    <lineage>
        <taxon>Bacteria</taxon>
        <taxon>Pseudomonadati</taxon>
        <taxon>Verrucomicrobiota</taxon>
        <taxon>Opitutia</taxon>
        <taxon>Puniceicoccales</taxon>
        <taxon>Cerasicoccaceae</taxon>
        <taxon>Ruficoccus</taxon>
    </lineage>
</organism>
<keyword evidence="4" id="KW-1185">Reference proteome</keyword>
<evidence type="ECO:0000313" key="4">
    <source>
        <dbReference type="Proteomes" id="UP000546464"/>
    </source>
</evidence>
<evidence type="ECO:0000313" key="3">
    <source>
        <dbReference type="EMBL" id="MBC2595755.1"/>
    </source>
</evidence>
<dbReference type="Proteomes" id="UP000546464">
    <property type="component" value="Unassembled WGS sequence"/>
</dbReference>
<feature type="domain" description="Ice-binding protein C-terminal" evidence="2">
    <location>
        <begin position="202"/>
        <end position="225"/>
    </location>
</feature>
<dbReference type="AlphaFoldDB" id="A0A842HGE0"/>
<dbReference type="NCBIfam" id="TIGR02595">
    <property type="entry name" value="PEP_CTERM"/>
    <property type="match status" value="1"/>
</dbReference>
<dbReference type="EMBL" id="JACHVB010000052">
    <property type="protein sequence ID" value="MBC2595755.1"/>
    <property type="molecule type" value="Genomic_DNA"/>
</dbReference>
<keyword evidence="1" id="KW-0732">Signal</keyword>
<feature type="chain" id="PRO_5032370821" evidence="1">
    <location>
        <begin position="19"/>
        <end position="230"/>
    </location>
</feature>
<comment type="caution">
    <text evidence="3">The sequence shown here is derived from an EMBL/GenBank/DDBJ whole genome shotgun (WGS) entry which is preliminary data.</text>
</comment>
<accession>A0A842HGE0</accession>
<gene>
    <name evidence="3" type="ORF">H5P28_15920</name>
</gene>
<feature type="signal peptide" evidence="1">
    <location>
        <begin position="1"/>
        <end position="18"/>
    </location>
</feature>
<reference evidence="3 4" key="1">
    <citation type="submission" date="2020-07" db="EMBL/GenBank/DDBJ databases">
        <authorList>
            <person name="Feng X."/>
        </authorList>
    </citation>
    <scope>NUCLEOTIDE SEQUENCE [LARGE SCALE GENOMIC DNA]</scope>
    <source>
        <strain evidence="3 4">JCM31066</strain>
    </source>
</reference>
<protein>
    <submittedName>
        <fullName evidence="3">PEP-CTERM sorting domain-containing protein</fullName>
    </submittedName>
</protein>
<name>A0A842HGE0_9BACT</name>
<proteinExistence type="predicted"/>
<dbReference type="Pfam" id="PF07589">
    <property type="entry name" value="PEP-CTERM"/>
    <property type="match status" value="1"/>
</dbReference>